<dbReference type="EMBL" id="RWGY01000046">
    <property type="protein sequence ID" value="TVU06778.1"/>
    <property type="molecule type" value="Genomic_DNA"/>
</dbReference>
<feature type="compositionally biased region" description="Polar residues" evidence="1">
    <location>
        <begin position="21"/>
        <end position="38"/>
    </location>
</feature>
<evidence type="ECO:0000313" key="3">
    <source>
        <dbReference type="Proteomes" id="UP000324897"/>
    </source>
</evidence>
<organism evidence="2 3">
    <name type="scientific">Eragrostis curvula</name>
    <name type="common">weeping love grass</name>
    <dbReference type="NCBI Taxonomy" id="38414"/>
    <lineage>
        <taxon>Eukaryota</taxon>
        <taxon>Viridiplantae</taxon>
        <taxon>Streptophyta</taxon>
        <taxon>Embryophyta</taxon>
        <taxon>Tracheophyta</taxon>
        <taxon>Spermatophyta</taxon>
        <taxon>Magnoliopsida</taxon>
        <taxon>Liliopsida</taxon>
        <taxon>Poales</taxon>
        <taxon>Poaceae</taxon>
        <taxon>PACMAD clade</taxon>
        <taxon>Chloridoideae</taxon>
        <taxon>Eragrostideae</taxon>
        <taxon>Eragrostidinae</taxon>
        <taxon>Eragrostis</taxon>
    </lineage>
</organism>
<dbReference type="AlphaFoldDB" id="A0A5J9T720"/>
<name>A0A5J9T720_9POAL</name>
<gene>
    <name evidence="2" type="ORF">EJB05_47528</name>
</gene>
<feature type="region of interest" description="Disordered" evidence="1">
    <location>
        <begin position="18"/>
        <end position="38"/>
    </location>
</feature>
<keyword evidence="3" id="KW-1185">Reference proteome</keyword>
<feature type="non-terminal residue" evidence="2">
    <location>
        <position position="1"/>
    </location>
</feature>
<evidence type="ECO:0000313" key="2">
    <source>
        <dbReference type="EMBL" id="TVU06778.1"/>
    </source>
</evidence>
<protein>
    <submittedName>
        <fullName evidence="2">Uncharacterized protein</fullName>
    </submittedName>
</protein>
<sequence length="75" mass="8155">MERPLVWKLPNSMIRPLPGIWNSSPGESRMNSTSPMNTGAQSAMALLSLTQGRAGSFQSVLWLVSKPGPGVMERK</sequence>
<dbReference type="Proteomes" id="UP000324897">
    <property type="component" value="Unassembled WGS sequence"/>
</dbReference>
<reference evidence="2 3" key="1">
    <citation type="journal article" date="2019" name="Sci. Rep.">
        <title>A high-quality genome of Eragrostis curvula grass provides insights into Poaceae evolution and supports new strategies to enhance forage quality.</title>
        <authorList>
            <person name="Carballo J."/>
            <person name="Santos B.A.C.M."/>
            <person name="Zappacosta D."/>
            <person name="Garbus I."/>
            <person name="Selva J.P."/>
            <person name="Gallo C.A."/>
            <person name="Diaz A."/>
            <person name="Albertini E."/>
            <person name="Caccamo M."/>
            <person name="Echenique V."/>
        </authorList>
    </citation>
    <scope>NUCLEOTIDE SEQUENCE [LARGE SCALE GENOMIC DNA]</scope>
    <source>
        <strain evidence="3">cv. Victoria</strain>
        <tissue evidence="2">Leaf</tissue>
    </source>
</reference>
<accession>A0A5J9T720</accession>
<comment type="caution">
    <text evidence="2">The sequence shown here is derived from an EMBL/GenBank/DDBJ whole genome shotgun (WGS) entry which is preliminary data.</text>
</comment>
<proteinExistence type="predicted"/>
<evidence type="ECO:0000256" key="1">
    <source>
        <dbReference type="SAM" id="MobiDB-lite"/>
    </source>
</evidence>
<dbReference type="OrthoDB" id="1505307at2759"/>
<dbReference type="Gramene" id="TVU06778">
    <property type="protein sequence ID" value="TVU06778"/>
    <property type="gene ID" value="EJB05_47528"/>
</dbReference>